<dbReference type="Proteomes" id="UP000299102">
    <property type="component" value="Unassembled WGS sequence"/>
</dbReference>
<evidence type="ECO:0000313" key="2">
    <source>
        <dbReference type="Proteomes" id="UP000299102"/>
    </source>
</evidence>
<gene>
    <name evidence="1" type="ORF">EVAR_17289_1</name>
</gene>
<dbReference type="AlphaFoldDB" id="A0A4C1TTE2"/>
<comment type="caution">
    <text evidence="1">The sequence shown here is derived from an EMBL/GenBank/DDBJ whole genome shotgun (WGS) entry which is preliminary data.</text>
</comment>
<evidence type="ECO:0000313" key="1">
    <source>
        <dbReference type="EMBL" id="GBP17168.1"/>
    </source>
</evidence>
<reference evidence="1 2" key="1">
    <citation type="journal article" date="2019" name="Commun. Biol.">
        <title>The bagworm genome reveals a unique fibroin gene that provides high tensile strength.</title>
        <authorList>
            <person name="Kono N."/>
            <person name="Nakamura H."/>
            <person name="Ohtoshi R."/>
            <person name="Tomita M."/>
            <person name="Numata K."/>
            <person name="Arakawa K."/>
        </authorList>
    </citation>
    <scope>NUCLEOTIDE SEQUENCE [LARGE SCALE GENOMIC DNA]</scope>
</reference>
<dbReference type="EMBL" id="BGZK01000085">
    <property type="protein sequence ID" value="GBP17168.1"/>
    <property type="molecule type" value="Genomic_DNA"/>
</dbReference>
<sequence length="164" mass="19448">MAKSRKLRREAPYFLELFGRDEKVDTSFFANRKIPYSNPDRGQIDQSDFNLFQIEPLFPYHEEHAQPRRSGCHQRLDGRWYPSAHAGRRRGLKLQDLQPDIEALSRILVHPKVDLERYIYTGHTGTYRLEVPESKRDRQTSIPSQVHVRGNPVTWNRFRPISEY</sequence>
<organism evidence="1 2">
    <name type="scientific">Eumeta variegata</name>
    <name type="common">Bagworm moth</name>
    <name type="synonym">Eumeta japonica</name>
    <dbReference type="NCBI Taxonomy" id="151549"/>
    <lineage>
        <taxon>Eukaryota</taxon>
        <taxon>Metazoa</taxon>
        <taxon>Ecdysozoa</taxon>
        <taxon>Arthropoda</taxon>
        <taxon>Hexapoda</taxon>
        <taxon>Insecta</taxon>
        <taxon>Pterygota</taxon>
        <taxon>Neoptera</taxon>
        <taxon>Endopterygota</taxon>
        <taxon>Lepidoptera</taxon>
        <taxon>Glossata</taxon>
        <taxon>Ditrysia</taxon>
        <taxon>Tineoidea</taxon>
        <taxon>Psychidae</taxon>
        <taxon>Oiketicinae</taxon>
        <taxon>Eumeta</taxon>
    </lineage>
</organism>
<accession>A0A4C1TTE2</accession>
<protein>
    <submittedName>
        <fullName evidence="1">Uncharacterized protein</fullName>
    </submittedName>
</protein>
<proteinExistence type="predicted"/>
<keyword evidence="2" id="KW-1185">Reference proteome</keyword>
<name>A0A4C1TTE2_EUMVA</name>